<sequence>MASENTPLLTHFSDEDGHEERPTSSTLQSPNYLDVLVLAFVVLVADTAAFMSIAPLTRLLESAICQDYYKTHETYKHNLAEVPEYMCKINPIQSELAMLKGWSSLLDCLPGLLLALPYGTLADTIGKKPVIVLGLLGGILNYGWVMIVCVCSPDLVITAT</sequence>
<dbReference type="AlphaFoldDB" id="A0A478EBD8"/>
<dbReference type="EMBL" id="DF933840">
    <property type="protein sequence ID" value="GAM42661.1"/>
    <property type="molecule type" value="Genomic_DNA"/>
</dbReference>
<dbReference type="PANTHER" id="PTHR23507:SF1">
    <property type="entry name" value="FI18259P1-RELATED"/>
    <property type="match status" value="1"/>
</dbReference>
<evidence type="ECO:0000313" key="7">
    <source>
        <dbReference type="EMBL" id="GAM42661.1"/>
    </source>
</evidence>
<feature type="region of interest" description="Disordered" evidence="5">
    <location>
        <begin position="1"/>
        <end position="26"/>
    </location>
</feature>
<organism evidence="7 8">
    <name type="scientific">Talaromyces pinophilus</name>
    <name type="common">Penicillium pinophilum</name>
    <dbReference type="NCBI Taxonomy" id="128442"/>
    <lineage>
        <taxon>Eukaryota</taxon>
        <taxon>Fungi</taxon>
        <taxon>Dikarya</taxon>
        <taxon>Ascomycota</taxon>
        <taxon>Pezizomycotina</taxon>
        <taxon>Eurotiomycetes</taxon>
        <taxon>Eurotiomycetidae</taxon>
        <taxon>Eurotiales</taxon>
        <taxon>Trichocomaceae</taxon>
        <taxon>Talaromyces</taxon>
        <taxon>Talaromyces sect. Talaromyces</taxon>
    </lineage>
</organism>
<proteinExistence type="predicted"/>
<dbReference type="Proteomes" id="UP000053095">
    <property type="component" value="Unassembled WGS sequence"/>
</dbReference>
<dbReference type="GO" id="GO:0016020">
    <property type="term" value="C:membrane"/>
    <property type="evidence" value="ECO:0007669"/>
    <property type="project" value="UniProtKB-SubCell"/>
</dbReference>
<evidence type="ECO:0000256" key="6">
    <source>
        <dbReference type="SAM" id="Phobius"/>
    </source>
</evidence>
<reference evidence="8" key="1">
    <citation type="journal article" date="2015" name="Genome Announc.">
        <title>Draft genome sequence of Talaromyces cellulolyticus strain Y-94, a source of lignocellulosic biomass-degrading enzymes.</title>
        <authorList>
            <person name="Fujii T."/>
            <person name="Koike H."/>
            <person name="Sawayama S."/>
            <person name="Yano S."/>
            <person name="Inoue H."/>
        </authorList>
    </citation>
    <scope>NUCLEOTIDE SEQUENCE [LARGE SCALE GENOMIC DNA]</scope>
    <source>
        <strain evidence="8">Y-94</strain>
    </source>
</reference>
<dbReference type="GO" id="GO:0022857">
    <property type="term" value="F:transmembrane transporter activity"/>
    <property type="evidence" value="ECO:0007669"/>
    <property type="project" value="TreeGrafter"/>
</dbReference>
<keyword evidence="2 6" id="KW-0812">Transmembrane</keyword>
<keyword evidence="3 6" id="KW-1133">Transmembrane helix</keyword>
<gene>
    <name evidence="7" type="ORF">TCE0_044f16844</name>
</gene>
<keyword evidence="4 6" id="KW-0472">Membrane</keyword>
<evidence type="ECO:0000313" key="8">
    <source>
        <dbReference type="Proteomes" id="UP000053095"/>
    </source>
</evidence>
<name>A0A478EBD8_TALPI</name>
<dbReference type="PANTHER" id="PTHR23507">
    <property type="entry name" value="ZGC:174356"/>
    <property type="match status" value="1"/>
</dbReference>
<comment type="subcellular location">
    <subcellularLocation>
        <location evidence="1">Membrane</location>
        <topology evidence="1">Multi-pass membrane protein</topology>
    </subcellularLocation>
</comment>
<evidence type="ECO:0000256" key="5">
    <source>
        <dbReference type="SAM" id="MobiDB-lite"/>
    </source>
</evidence>
<evidence type="ECO:0000256" key="4">
    <source>
        <dbReference type="ARBA" id="ARBA00023136"/>
    </source>
</evidence>
<accession>A0A478EBD8</accession>
<feature type="compositionally biased region" description="Basic and acidic residues" evidence="5">
    <location>
        <begin position="12"/>
        <end position="22"/>
    </location>
</feature>
<evidence type="ECO:0000256" key="2">
    <source>
        <dbReference type="ARBA" id="ARBA00022692"/>
    </source>
</evidence>
<evidence type="ECO:0000256" key="3">
    <source>
        <dbReference type="ARBA" id="ARBA00022989"/>
    </source>
</evidence>
<protein>
    <submittedName>
        <fullName evidence="7">Adenylate cyclase</fullName>
    </submittedName>
</protein>
<keyword evidence="8" id="KW-1185">Reference proteome</keyword>
<feature type="transmembrane region" description="Helical" evidence="6">
    <location>
        <begin position="35"/>
        <end position="54"/>
    </location>
</feature>
<evidence type="ECO:0000256" key="1">
    <source>
        <dbReference type="ARBA" id="ARBA00004141"/>
    </source>
</evidence>